<name>A0AAD3NRN7_CRYJA</name>
<evidence type="ECO:0000256" key="21">
    <source>
        <dbReference type="SAM" id="SignalP"/>
    </source>
</evidence>
<dbReference type="Pfam" id="PF12819">
    <property type="entry name" value="Malectin_like"/>
    <property type="match status" value="1"/>
</dbReference>
<dbReference type="InterPro" id="IPR000719">
    <property type="entry name" value="Prot_kinase_dom"/>
</dbReference>
<keyword evidence="14" id="KW-0675">Receptor</keyword>
<dbReference type="GO" id="GO:0016020">
    <property type="term" value="C:membrane"/>
    <property type="evidence" value="ECO:0007669"/>
    <property type="project" value="UniProtKB-SubCell"/>
</dbReference>
<evidence type="ECO:0000256" key="16">
    <source>
        <dbReference type="ARBA" id="ARBA00047899"/>
    </source>
</evidence>
<keyword evidence="10" id="KW-0418">Kinase</keyword>
<evidence type="ECO:0000256" key="9">
    <source>
        <dbReference type="ARBA" id="ARBA00022741"/>
    </source>
</evidence>
<keyword evidence="9 18" id="KW-0547">Nucleotide-binding</keyword>
<dbReference type="Gene3D" id="2.60.120.430">
    <property type="entry name" value="Galactose-binding lectin"/>
    <property type="match status" value="1"/>
</dbReference>
<feature type="region of interest" description="Disordered" evidence="19">
    <location>
        <begin position="891"/>
        <end position="914"/>
    </location>
</feature>
<dbReference type="Gene3D" id="3.30.200.20">
    <property type="entry name" value="Phosphorylase Kinase, domain 1"/>
    <property type="match status" value="1"/>
</dbReference>
<dbReference type="InterPro" id="IPR032675">
    <property type="entry name" value="LRR_dom_sf"/>
</dbReference>
<dbReference type="SUPFAM" id="SSF56112">
    <property type="entry name" value="Protein kinase-like (PK-like)"/>
    <property type="match status" value="1"/>
</dbReference>
<evidence type="ECO:0000256" key="5">
    <source>
        <dbReference type="ARBA" id="ARBA00022679"/>
    </source>
</evidence>
<evidence type="ECO:0000313" key="23">
    <source>
        <dbReference type="EMBL" id="GLJ57873.1"/>
    </source>
</evidence>
<dbReference type="PROSITE" id="PS00108">
    <property type="entry name" value="PROTEIN_KINASE_ST"/>
    <property type="match status" value="1"/>
</dbReference>
<dbReference type="FunFam" id="1.10.510.10:FF:000146">
    <property type="entry name" value="LRR receptor-like serine/threonine-protein kinase IOS1"/>
    <property type="match status" value="1"/>
</dbReference>
<evidence type="ECO:0000256" key="7">
    <source>
        <dbReference type="ARBA" id="ARBA00022729"/>
    </source>
</evidence>
<keyword evidence="8" id="KW-0677">Repeat</keyword>
<dbReference type="EC" id="2.7.11.1" evidence="2"/>
<evidence type="ECO:0000256" key="10">
    <source>
        <dbReference type="ARBA" id="ARBA00022777"/>
    </source>
</evidence>
<evidence type="ECO:0000256" key="14">
    <source>
        <dbReference type="ARBA" id="ARBA00023170"/>
    </source>
</evidence>
<dbReference type="SUPFAM" id="SSF52058">
    <property type="entry name" value="L domain-like"/>
    <property type="match status" value="1"/>
</dbReference>
<keyword evidence="15" id="KW-0325">Glycoprotein</keyword>
<evidence type="ECO:0000256" key="20">
    <source>
        <dbReference type="SAM" id="Phobius"/>
    </source>
</evidence>
<keyword evidence="5" id="KW-0808">Transferase</keyword>
<dbReference type="AlphaFoldDB" id="A0AAD3NRN7"/>
<dbReference type="InterPro" id="IPR024788">
    <property type="entry name" value="Malectin-like_Carb-bd_dom"/>
</dbReference>
<keyword evidence="13 20" id="KW-0472">Membrane</keyword>
<keyword evidence="3" id="KW-0723">Serine/threonine-protein kinase</keyword>
<feature type="transmembrane region" description="Helical" evidence="20">
    <location>
        <begin position="509"/>
        <end position="534"/>
    </location>
</feature>
<keyword evidence="6 20" id="KW-0812">Transmembrane</keyword>
<dbReference type="GO" id="GO:0005524">
    <property type="term" value="F:ATP binding"/>
    <property type="evidence" value="ECO:0007669"/>
    <property type="project" value="UniProtKB-UniRule"/>
</dbReference>
<protein>
    <recommendedName>
        <fullName evidence="2">non-specific serine/threonine protein kinase</fullName>
        <ecNumber evidence="2">2.7.11.1</ecNumber>
    </recommendedName>
</protein>
<dbReference type="PROSITE" id="PS50011">
    <property type="entry name" value="PROTEIN_KINASE_DOM"/>
    <property type="match status" value="1"/>
</dbReference>
<dbReference type="Gene3D" id="1.10.510.10">
    <property type="entry name" value="Transferase(Phosphotransferase) domain 1"/>
    <property type="match status" value="1"/>
</dbReference>
<feature type="binding site" evidence="18">
    <location>
        <position position="617"/>
    </location>
    <ligand>
        <name>ATP</name>
        <dbReference type="ChEBI" id="CHEBI:30616"/>
    </ligand>
</feature>
<feature type="domain" description="Protein kinase" evidence="22">
    <location>
        <begin position="589"/>
        <end position="876"/>
    </location>
</feature>
<dbReference type="InterPro" id="IPR011009">
    <property type="entry name" value="Kinase-like_dom_sf"/>
</dbReference>
<evidence type="ECO:0000256" key="4">
    <source>
        <dbReference type="ARBA" id="ARBA00022614"/>
    </source>
</evidence>
<feature type="signal peptide" evidence="21">
    <location>
        <begin position="1"/>
        <end position="18"/>
    </location>
</feature>
<evidence type="ECO:0000259" key="22">
    <source>
        <dbReference type="PROSITE" id="PS50011"/>
    </source>
</evidence>
<evidence type="ECO:0000256" key="13">
    <source>
        <dbReference type="ARBA" id="ARBA00023136"/>
    </source>
</evidence>
<evidence type="ECO:0000256" key="3">
    <source>
        <dbReference type="ARBA" id="ARBA00022527"/>
    </source>
</evidence>
<dbReference type="GO" id="GO:0004674">
    <property type="term" value="F:protein serine/threonine kinase activity"/>
    <property type="evidence" value="ECO:0007669"/>
    <property type="project" value="UniProtKB-KW"/>
</dbReference>
<keyword evidence="4" id="KW-0433">Leucine-rich repeat</keyword>
<dbReference type="Pfam" id="PF07714">
    <property type="entry name" value="PK_Tyr_Ser-Thr"/>
    <property type="match status" value="1"/>
</dbReference>
<evidence type="ECO:0000256" key="11">
    <source>
        <dbReference type="ARBA" id="ARBA00022840"/>
    </source>
</evidence>
<dbReference type="EMBL" id="BSEH01000204">
    <property type="protein sequence ID" value="GLJ57873.1"/>
    <property type="molecule type" value="Genomic_DNA"/>
</dbReference>
<accession>A0AAD3NRN7</accession>
<evidence type="ECO:0000256" key="19">
    <source>
        <dbReference type="SAM" id="MobiDB-lite"/>
    </source>
</evidence>
<dbReference type="PANTHER" id="PTHR45631">
    <property type="entry name" value="OS07G0107800 PROTEIN-RELATED"/>
    <property type="match status" value="1"/>
</dbReference>
<organism evidence="23 24">
    <name type="scientific">Cryptomeria japonica</name>
    <name type="common">Japanese cedar</name>
    <name type="synonym">Cupressus japonica</name>
    <dbReference type="NCBI Taxonomy" id="3369"/>
    <lineage>
        <taxon>Eukaryota</taxon>
        <taxon>Viridiplantae</taxon>
        <taxon>Streptophyta</taxon>
        <taxon>Embryophyta</taxon>
        <taxon>Tracheophyta</taxon>
        <taxon>Spermatophyta</taxon>
        <taxon>Pinopsida</taxon>
        <taxon>Pinidae</taxon>
        <taxon>Conifers II</taxon>
        <taxon>Cupressales</taxon>
        <taxon>Cupressaceae</taxon>
        <taxon>Cryptomeria</taxon>
    </lineage>
</organism>
<evidence type="ECO:0000256" key="2">
    <source>
        <dbReference type="ARBA" id="ARBA00012513"/>
    </source>
</evidence>
<dbReference type="CDD" id="cd14066">
    <property type="entry name" value="STKc_IRAK"/>
    <property type="match status" value="1"/>
</dbReference>
<dbReference type="SMART" id="SM00220">
    <property type="entry name" value="S_TKc"/>
    <property type="match status" value="1"/>
</dbReference>
<keyword evidence="11 18" id="KW-0067">ATP-binding</keyword>
<keyword evidence="24" id="KW-1185">Reference proteome</keyword>
<evidence type="ECO:0000256" key="15">
    <source>
        <dbReference type="ARBA" id="ARBA00023180"/>
    </source>
</evidence>
<evidence type="ECO:0000256" key="1">
    <source>
        <dbReference type="ARBA" id="ARBA00004167"/>
    </source>
</evidence>
<gene>
    <name evidence="23" type="ORF">SUGI_1382830</name>
</gene>
<evidence type="ECO:0000256" key="6">
    <source>
        <dbReference type="ARBA" id="ARBA00022692"/>
    </source>
</evidence>
<evidence type="ECO:0000256" key="8">
    <source>
        <dbReference type="ARBA" id="ARBA00022737"/>
    </source>
</evidence>
<dbReference type="InterPro" id="IPR001245">
    <property type="entry name" value="Ser-Thr/Tyr_kinase_cat_dom"/>
</dbReference>
<comment type="caution">
    <text evidence="23">The sequence shown here is derived from an EMBL/GenBank/DDBJ whole genome shotgun (WGS) entry which is preliminary data.</text>
</comment>
<sequence>MVQVVLLIIWWRIAFVIAQPGFLSINCGGKSNYTDENNIEWVPDDNYIEVGQKEEIKNSSLPLYEQSLRVFPQPLNKSCYKLPITRNVPHLVRIWFYNGNYSGQPDLPIFKFSIETTGMLALRNISNRITQHNVSSEGILVSSGDVLFICLIRISEIVSPFITAIELRTLRQGMYPQVKPGTMLQMEARYDPGGNSTIRYPQDQFDRLWNPLNIPGAQNVMMQETISTDATQDLPPSAVMQTAAVAPDGTNIIDMTFPQISNPLVLMYFAEIEMVNASESRSFRVLEADGNMLENISLARNFSATEVSFTFVGTNLSLYNLPNSGSPPLINAFEYYQLITTEPATYTGDAVALASLKQRFPINNWISDPCFGLPWEGILCNNSISSVRVSEINLSGRNLTGSLPTALAQMTELINISLANNNFSGHLPNFSNLAKLERINLQNNRLSGEVPDWLFQLHNLKELLIDNNNFSGVIAQRFLNQISITYKGNPYLSILSQNSTQSNSKKSNVGVISGIISGGIIIIIVILAVSIVVYRRKFRRKDIANRDSKGNASGSKSVYLQDPDYSMVLVPNPSKSRAFTLEEMMIATKEFSCKIGQGGFGSVFWGKLEDEKQIAVKVLSSFSNQGASEFLNEIDLLSRVHHKNLVSLLGYCNESRALMLVYEYMLGGSLKDHLYGTSAEQYPNLDWKNRLNIALDAARGLEYLHVSCTPKIIHRDIKTANILLDDKLNGKLADFGLSRVTIDGEASHVTTTVKGTVGYLDPEYFKTEVLTDKSDVYSFGVVLLEIICGRAPIDAKLSTNEINLVRWVIPFVEIAEYSEKFSEIVDKRLVDNYSIKSIAHVAKLAIRCVADNPSSRPSASEVLAEMKAAVQYHATSMDISEEIDIDYQDQQISPAAHRDISSRDNSSYFSRSES</sequence>
<keyword evidence="7 21" id="KW-0732">Signal</keyword>
<dbReference type="InterPro" id="IPR008271">
    <property type="entry name" value="Ser/Thr_kinase_AS"/>
</dbReference>
<keyword evidence="12 20" id="KW-1133">Transmembrane helix</keyword>
<feature type="chain" id="PRO_5041986478" description="non-specific serine/threonine protein kinase" evidence="21">
    <location>
        <begin position="19"/>
        <end position="914"/>
    </location>
</feature>
<dbReference type="Gene3D" id="3.80.10.10">
    <property type="entry name" value="Ribonuclease Inhibitor"/>
    <property type="match status" value="1"/>
</dbReference>
<dbReference type="PROSITE" id="PS00107">
    <property type="entry name" value="PROTEIN_KINASE_ATP"/>
    <property type="match status" value="1"/>
</dbReference>
<dbReference type="Proteomes" id="UP001234787">
    <property type="component" value="Unassembled WGS sequence"/>
</dbReference>
<dbReference type="InterPro" id="IPR001611">
    <property type="entry name" value="Leu-rich_rpt"/>
</dbReference>
<evidence type="ECO:0000256" key="12">
    <source>
        <dbReference type="ARBA" id="ARBA00022989"/>
    </source>
</evidence>
<evidence type="ECO:0000256" key="18">
    <source>
        <dbReference type="PROSITE-ProRule" id="PRU10141"/>
    </source>
</evidence>
<dbReference type="Pfam" id="PF00560">
    <property type="entry name" value="LRR_1"/>
    <property type="match status" value="1"/>
</dbReference>
<dbReference type="FunFam" id="3.30.200.20:FF:000178">
    <property type="entry name" value="serine/threonine-protein kinase PBS1-like"/>
    <property type="match status" value="1"/>
</dbReference>
<comment type="catalytic activity">
    <reaction evidence="17">
        <text>L-seryl-[protein] + ATP = O-phospho-L-seryl-[protein] + ADP + H(+)</text>
        <dbReference type="Rhea" id="RHEA:17989"/>
        <dbReference type="Rhea" id="RHEA-COMP:9863"/>
        <dbReference type="Rhea" id="RHEA-COMP:11604"/>
        <dbReference type="ChEBI" id="CHEBI:15378"/>
        <dbReference type="ChEBI" id="CHEBI:29999"/>
        <dbReference type="ChEBI" id="CHEBI:30616"/>
        <dbReference type="ChEBI" id="CHEBI:83421"/>
        <dbReference type="ChEBI" id="CHEBI:456216"/>
        <dbReference type="EC" id="2.7.11.1"/>
    </reaction>
</comment>
<proteinExistence type="predicted"/>
<dbReference type="InterPro" id="IPR017441">
    <property type="entry name" value="Protein_kinase_ATP_BS"/>
</dbReference>
<comment type="catalytic activity">
    <reaction evidence="16">
        <text>L-threonyl-[protein] + ATP = O-phospho-L-threonyl-[protein] + ADP + H(+)</text>
        <dbReference type="Rhea" id="RHEA:46608"/>
        <dbReference type="Rhea" id="RHEA-COMP:11060"/>
        <dbReference type="Rhea" id="RHEA-COMP:11605"/>
        <dbReference type="ChEBI" id="CHEBI:15378"/>
        <dbReference type="ChEBI" id="CHEBI:30013"/>
        <dbReference type="ChEBI" id="CHEBI:30616"/>
        <dbReference type="ChEBI" id="CHEBI:61977"/>
        <dbReference type="ChEBI" id="CHEBI:456216"/>
        <dbReference type="EC" id="2.7.11.1"/>
    </reaction>
</comment>
<dbReference type="FunFam" id="3.80.10.10:FF:000041">
    <property type="entry name" value="LRR receptor-like serine/threonine-protein kinase ERECTA"/>
    <property type="match status" value="1"/>
</dbReference>
<reference evidence="23" key="1">
    <citation type="submission" date="2022-12" db="EMBL/GenBank/DDBJ databases">
        <title>Chromosome-Level Genome Assembly of Japanese Cedar (Cryptomeriajaponica D. Don).</title>
        <authorList>
            <person name="Fujino T."/>
            <person name="Yamaguchi K."/>
            <person name="Yokoyama T."/>
            <person name="Hamanaka T."/>
            <person name="Harazono Y."/>
            <person name="Kamada H."/>
            <person name="Kobayashi W."/>
            <person name="Ujino-Ihara T."/>
            <person name="Uchiyama K."/>
            <person name="Matsumoto A."/>
            <person name="Izuno A."/>
            <person name="Tsumura Y."/>
            <person name="Toyoda A."/>
            <person name="Shigenobu S."/>
            <person name="Moriguchi Y."/>
            <person name="Ueno S."/>
            <person name="Kasahara M."/>
        </authorList>
    </citation>
    <scope>NUCLEOTIDE SEQUENCE</scope>
</reference>
<evidence type="ECO:0000256" key="17">
    <source>
        <dbReference type="ARBA" id="ARBA00048679"/>
    </source>
</evidence>
<comment type="subcellular location">
    <subcellularLocation>
        <location evidence="1">Membrane</location>
        <topology evidence="1">Single-pass membrane protein</topology>
    </subcellularLocation>
</comment>
<evidence type="ECO:0000313" key="24">
    <source>
        <dbReference type="Proteomes" id="UP001234787"/>
    </source>
</evidence>
<feature type="compositionally biased region" description="Low complexity" evidence="19">
    <location>
        <begin position="903"/>
        <end position="914"/>
    </location>
</feature>